<accession>A0ABP7RJL1</accession>
<feature type="transmembrane region" description="Helical" evidence="1">
    <location>
        <begin position="63"/>
        <end position="85"/>
    </location>
</feature>
<protein>
    <submittedName>
        <fullName evidence="3">DUF418 domain-containing protein</fullName>
    </submittedName>
</protein>
<evidence type="ECO:0000259" key="2">
    <source>
        <dbReference type="Pfam" id="PF04235"/>
    </source>
</evidence>
<comment type="caution">
    <text evidence="3">The sequence shown here is derived from an EMBL/GenBank/DDBJ whole genome shotgun (WGS) entry which is preliminary data.</text>
</comment>
<dbReference type="InterPro" id="IPR007349">
    <property type="entry name" value="DUF418"/>
</dbReference>
<dbReference type="InterPro" id="IPR052529">
    <property type="entry name" value="Bact_Transport_Assoc"/>
</dbReference>
<feature type="transmembrane region" description="Helical" evidence="1">
    <location>
        <begin position="105"/>
        <end position="138"/>
    </location>
</feature>
<feature type="transmembrane region" description="Helical" evidence="1">
    <location>
        <begin position="361"/>
        <end position="383"/>
    </location>
</feature>
<organism evidence="3 4">
    <name type="scientific">Sphingomonas humi</name>
    <dbReference type="NCBI Taxonomy" id="335630"/>
    <lineage>
        <taxon>Bacteria</taxon>
        <taxon>Pseudomonadati</taxon>
        <taxon>Pseudomonadota</taxon>
        <taxon>Alphaproteobacteria</taxon>
        <taxon>Sphingomonadales</taxon>
        <taxon>Sphingomonadaceae</taxon>
        <taxon>Sphingomonas</taxon>
    </lineage>
</organism>
<evidence type="ECO:0000313" key="3">
    <source>
        <dbReference type="EMBL" id="GAA3997986.1"/>
    </source>
</evidence>
<feature type="transmembrane region" description="Helical" evidence="1">
    <location>
        <begin position="145"/>
        <end position="167"/>
    </location>
</feature>
<proteinExistence type="predicted"/>
<feature type="domain" description="DUF418" evidence="2">
    <location>
        <begin position="241"/>
        <end position="400"/>
    </location>
</feature>
<keyword evidence="4" id="KW-1185">Reference proteome</keyword>
<dbReference type="PANTHER" id="PTHR30590">
    <property type="entry name" value="INNER MEMBRANE PROTEIN"/>
    <property type="match status" value="1"/>
</dbReference>
<dbReference type="PANTHER" id="PTHR30590:SF2">
    <property type="entry name" value="INNER MEMBRANE PROTEIN"/>
    <property type="match status" value="1"/>
</dbReference>
<name>A0ABP7RJL1_9SPHN</name>
<keyword evidence="1" id="KW-0812">Transmembrane</keyword>
<keyword evidence="1" id="KW-0472">Membrane</keyword>
<evidence type="ECO:0000313" key="4">
    <source>
        <dbReference type="Proteomes" id="UP001501310"/>
    </source>
</evidence>
<feature type="transmembrane region" description="Helical" evidence="1">
    <location>
        <begin position="336"/>
        <end position="355"/>
    </location>
</feature>
<sequence length="416" mass="45410">MQTEGAAPIAATERHHILDALRGWALAGVLMANMAVFIGFEIASEPERAAGIGSQLNDIAELLIEWLVVGKFYSLFSLLFGIGFAVQLNRLEQRGEGVPRYVRRLAVLFLFGCAHLFLLWLGDILALYAVMGCVLLLFRKVGDRALIRWAIFLWLVPIGWSALIHFADINLADPIYGAAMRGFAAQGIDLTMSPAAWYNSADYAAQLASHPSEVLLRIGDLTYQMRPTKVLGMFLIGLWIGRRSLFAATATTRPLLVRTVKLGLGIGLPLSLARAVLHMTAGDNHALRFLEEALYCLTTPTLALGYAAGFCLLWSGGAQRVLAWPAPAGRMALTNYLSQTLIQTLLFTGAGLALANVFGLAFVLPFTAAIFGCQVAVSGWWLARFRFGPAEWLWRSLTYGRAQPMRLARPGDIVAA</sequence>
<feature type="transmembrane region" description="Helical" evidence="1">
    <location>
        <begin position="24"/>
        <end position="43"/>
    </location>
</feature>
<feature type="transmembrane region" description="Helical" evidence="1">
    <location>
        <begin position="293"/>
        <end position="315"/>
    </location>
</feature>
<dbReference type="RefSeq" id="WP_344708534.1">
    <property type="nucleotide sequence ID" value="NZ_BAAAZD010000001.1"/>
</dbReference>
<dbReference type="Pfam" id="PF04235">
    <property type="entry name" value="DUF418"/>
    <property type="match status" value="1"/>
</dbReference>
<dbReference type="EMBL" id="BAAAZD010000001">
    <property type="protein sequence ID" value="GAA3997986.1"/>
    <property type="molecule type" value="Genomic_DNA"/>
</dbReference>
<keyword evidence="1" id="KW-1133">Transmembrane helix</keyword>
<reference evidence="4" key="1">
    <citation type="journal article" date="2019" name="Int. J. Syst. Evol. Microbiol.">
        <title>The Global Catalogue of Microorganisms (GCM) 10K type strain sequencing project: providing services to taxonomists for standard genome sequencing and annotation.</title>
        <authorList>
            <consortium name="The Broad Institute Genomics Platform"/>
            <consortium name="The Broad Institute Genome Sequencing Center for Infectious Disease"/>
            <person name="Wu L."/>
            <person name="Ma J."/>
        </authorList>
    </citation>
    <scope>NUCLEOTIDE SEQUENCE [LARGE SCALE GENOMIC DNA]</scope>
    <source>
        <strain evidence="4">JCM 16603</strain>
    </source>
</reference>
<gene>
    <name evidence="3" type="ORF">GCM10022211_04480</name>
</gene>
<evidence type="ECO:0000256" key="1">
    <source>
        <dbReference type="SAM" id="Phobius"/>
    </source>
</evidence>
<dbReference type="Proteomes" id="UP001501310">
    <property type="component" value="Unassembled WGS sequence"/>
</dbReference>